<evidence type="ECO:0000256" key="7">
    <source>
        <dbReference type="PROSITE-ProRule" id="PRU00042"/>
    </source>
</evidence>
<feature type="domain" description="C2H2-type" evidence="9">
    <location>
        <begin position="249"/>
        <end position="277"/>
    </location>
</feature>
<accession>A0AAD9UH14</accession>
<dbReference type="InterPro" id="IPR013087">
    <property type="entry name" value="Znf_C2H2_type"/>
</dbReference>
<feature type="domain" description="C2H2-type" evidence="9">
    <location>
        <begin position="306"/>
        <end position="334"/>
    </location>
</feature>
<feature type="region of interest" description="Disordered" evidence="8">
    <location>
        <begin position="603"/>
        <end position="630"/>
    </location>
</feature>
<feature type="domain" description="C2H2-type" evidence="9">
    <location>
        <begin position="222"/>
        <end position="244"/>
    </location>
</feature>
<evidence type="ECO:0000259" key="9">
    <source>
        <dbReference type="PROSITE" id="PS50157"/>
    </source>
</evidence>
<comment type="caution">
    <text evidence="10">The sequence shown here is derived from an EMBL/GenBank/DDBJ whole genome shotgun (WGS) entry which is preliminary data.</text>
</comment>
<dbReference type="SMART" id="SM00355">
    <property type="entry name" value="ZnF_C2H2"/>
    <property type="match status" value="10"/>
</dbReference>
<feature type="compositionally biased region" description="Polar residues" evidence="8">
    <location>
        <begin position="603"/>
        <end position="613"/>
    </location>
</feature>
<evidence type="ECO:0000256" key="5">
    <source>
        <dbReference type="ARBA" id="ARBA00022833"/>
    </source>
</evidence>
<feature type="region of interest" description="Disordered" evidence="8">
    <location>
        <begin position="437"/>
        <end position="457"/>
    </location>
</feature>
<organism evidence="10 11">
    <name type="scientific">Ridgeia piscesae</name>
    <name type="common">Tubeworm</name>
    <dbReference type="NCBI Taxonomy" id="27915"/>
    <lineage>
        <taxon>Eukaryota</taxon>
        <taxon>Metazoa</taxon>
        <taxon>Spiralia</taxon>
        <taxon>Lophotrochozoa</taxon>
        <taxon>Annelida</taxon>
        <taxon>Polychaeta</taxon>
        <taxon>Sedentaria</taxon>
        <taxon>Canalipalpata</taxon>
        <taxon>Sabellida</taxon>
        <taxon>Siboglinidae</taxon>
        <taxon>Ridgeia</taxon>
    </lineage>
</organism>
<feature type="region of interest" description="Disordered" evidence="8">
    <location>
        <begin position="71"/>
        <end position="111"/>
    </location>
</feature>
<feature type="compositionally biased region" description="Polar residues" evidence="8">
    <location>
        <begin position="445"/>
        <end position="455"/>
    </location>
</feature>
<feature type="domain" description="C2H2-type" evidence="9">
    <location>
        <begin position="335"/>
        <end position="362"/>
    </location>
</feature>
<evidence type="ECO:0000256" key="8">
    <source>
        <dbReference type="SAM" id="MobiDB-lite"/>
    </source>
</evidence>
<evidence type="ECO:0000256" key="3">
    <source>
        <dbReference type="ARBA" id="ARBA00022737"/>
    </source>
</evidence>
<reference evidence="10" key="1">
    <citation type="journal article" date="2023" name="Mol. Biol. Evol.">
        <title>Third-Generation Sequencing Reveals the Adaptive Role of the Epigenome in Three Deep-Sea Polychaetes.</title>
        <authorList>
            <person name="Perez M."/>
            <person name="Aroh O."/>
            <person name="Sun Y."/>
            <person name="Lan Y."/>
            <person name="Juniper S.K."/>
            <person name="Young C.R."/>
            <person name="Angers B."/>
            <person name="Qian P.Y."/>
        </authorList>
    </citation>
    <scope>NUCLEOTIDE SEQUENCE</scope>
    <source>
        <strain evidence="10">R07B-5</strain>
    </source>
</reference>
<evidence type="ECO:0000256" key="6">
    <source>
        <dbReference type="ARBA" id="ARBA00023242"/>
    </source>
</evidence>
<evidence type="ECO:0000313" key="10">
    <source>
        <dbReference type="EMBL" id="KAK2189218.1"/>
    </source>
</evidence>
<feature type="domain" description="C2H2-type" evidence="9">
    <location>
        <begin position="391"/>
        <end position="418"/>
    </location>
</feature>
<keyword evidence="3" id="KW-0677">Repeat</keyword>
<dbReference type="PANTHER" id="PTHR23234:SF10">
    <property type="entry name" value="RIKEN CDNA 6720489N17 GENE-RELATED"/>
    <property type="match status" value="1"/>
</dbReference>
<gene>
    <name evidence="10" type="ORF">NP493_113g03037</name>
</gene>
<dbReference type="AlphaFoldDB" id="A0AAD9UH14"/>
<protein>
    <recommendedName>
        <fullName evidence="9">C2H2-type domain-containing protein</fullName>
    </recommendedName>
</protein>
<proteinExistence type="predicted"/>
<keyword evidence="11" id="KW-1185">Reference proteome</keyword>
<dbReference type="GO" id="GO:0008270">
    <property type="term" value="F:zinc ion binding"/>
    <property type="evidence" value="ECO:0007669"/>
    <property type="project" value="UniProtKB-KW"/>
</dbReference>
<dbReference type="GO" id="GO:0010468">
    <property type="term" value="P:regulation of gene expression"/>
    <property type="evidence" value="ECO:0007669"/>
    <property type="project" value="UniProtKB-ARBA"/>
</dbReference>
<dbReference type="Pfam" id="PF23611">
    <property type="entry name" value="zf-C2H2_16"/>
    <property type="match status" value="1"/>
</dbReference>
<sequence>METGTAYSSRKMAINKIHNTRFRGVANTNRKRKVINNASNNTKRINKDRKSIVRIETKGDEDKCCQVVPSKKQDERNVHSVDGSEKAVVDGSKKEISHGQTHERAGCERKPSETCVAKQKSDNSSNDALPLDKRTEAAAVNEKITMHTTIVKTRVDGRERAMYQCGYCNKWKTSVALASKMLAHLQKHETGVLRCARCGHDAVNVPALKEHVARVHTREAQFVCTLCGKACFSRKQLRQHEDIHNLHPRQCRHCGQKMRSLSQLKKHTKTAHHGDGMYSCDECRKTFVFKTWFEAHKARRACGLKATCSLCGAVVVKGGGMSAHMRRVHAGEKRELCSQCPFTAFTKTQVRLHERTHTRDHPFKCHLCPFSAAKKYQLTSHMRTHTGEKPFHCDQCPFASSWKVQLRAHQAAHTSTSAMTCDACAVVCKDAGSLGVHKQREHGRSASNRKPTKPTTRCEMRQAVASVIDVPSAGSCQPVTEVTVEKAAVGSDEVTSYIIVNEAVAKDIERMGLETVALVLLDDTTGGATITTQNPSSGEATQHIEVAHITTDVTGDTAEVTKKEHPALDAAVEGCERKHDITACETVEHSTLKLRDVNTTSKTINRQSVNATPPTKDALETVARQPKSTD</sequence>
<dbReference type="InterPro" id="IPR056438">
    <property type="entry name" value="Znf-C2H2_CTCF"/>
</dbReference>
<comment type="subcellular location">
    <subcellularLocation>
        <location evidence="1">Nucleus</location>
    </subcellularLocation>
</comment>
<evidence type="ECO:0000313" key="11">
    <source>
        <dbReference type="Proteomes" id="UP001209878"/>
    </source>
</evidence>
<feature type="domain" description="C2H2-type" evidence="9">
    <location>
        <begin position="363"/>
        <end position="390"/>
    </location>
</feature>
<dbReference type="GO" id="GO:0005634">
    <property type="term" value="C:nucleus"/>
    <property type="evidence" value="ECO:0007669"/>
    <property type="project" value="UniProtKB-SubCell"/>
</dbReference>
<keyword evidence="5" id="KW-0862">Zinc</keyword>
<dbReference type="Proteomes" id="UP001209878">
    <property type="component" value="Unassembled WGS sequence"/>
</dbReference>
<dbReference type="SUPFAM" id="SSF57667">
    <property type="entry name" value="beta-beta-alpha zinc fingers"/>
    <property type="match status" value="5"/>
</dbReference>
<evidence type="ECO:0000256" key="4">
    <source>
        <dbReference type="ARBA" id="ARBA00022771"/>
    </source>
</evidence>
<dbReference type="Gene3D" id="3.30.160.60">
    <property type="entry name" value="Classic Zinc Finger"/>
    <property type="match status" value="5"/>
</dbReference>
<name>A0AAD9UH14_RIDPI</name>
<evidence type="ECO:0000256" key="2">
    <source>
        <dbReference type="ARBA" id="ARBA00022723"/>
    </source>
</evidence>
<keyword evidence="4 7" id="KW-0863">Zinc-finger</keyword>
<dbReference type="InterPro" id="IPR036236">
    <property type="entry name" value="Znf_C2H2_sf"/>
</dbReference>
<dbReference type="PROSITE" id="PS00028">
    <property type="entry name" value="ZINC_FINGER_C2H2_1"/>
    <property type="match status" value="3"/>
</dbReference>
<dbReference type="InterPro" id="IPR050758">
    <property type="entry name" value="Znf_C2H2-type"/>
</dbReference>
<dbReference type="FunFam" id="3.30.160.60:FF:000448">
    <property type="entry name" value="RE1-silencing transcription factor A"/>
    <property type="match status" value="2"/>
</dbReference>
<keyword evidence="2" id="KW-0479">Metal-binding</keyword>
<feature type="domain" description="C2H2-type" evidence="9">
    <location>
        <begin position="193"/>
        <end position="221"/>
    </location>
</feature>
<dbReference type="PANTHER" id="PTHR23234">
    <property type="entry name" value="ZNF44 PROTEIN"/>
    <property type="match status" value="1"/>
</dbReference>
<keyword evidence="6" id="KW-0539">Nucleus</keyword>
<dbReference type="PROSITE" id="PS50157">
    <property type="entry name" value="ZINC_FINGER_C2H2_2"/>
    <property type="match status" value="7"/>
</dbReference>
<evidence type="ECO:0000256" key="1">
    <source>
        <dbReference type="ARBA" id="ARBA00004123"/>
    </source>
</evidence>
<dbReference type="EMBL" id="JAODUO010000112">
    <property type="protein sequence ID" value="KAK2189218.1"/>
    <property type="molecule type" value="Genomic_DNA"/>
</dbReference>